<evidence type="ECO:0000256" key="1">
    <source>
        <dbReference type="ARBA" id="ARBA00005525"/>
    </source>
</evidence>
<dbReference type="InterPro" id="IPR028939">
    <property type="entry name" value="P5C_Rdtase_cat_N"/>
</dbReference>
<dbReference type="STRING" id="453582.SAMN05421580_10912"/>
<evidence type="ECO:0000256" key="2">
    <source>
        <dbReference type="ARBA" id="ARBA00023002"/>
    </source>
</evidence>
<dbReference type="OrthoDB" id="9805754at2"/>
<protein>
    <submittedName>
        <fullName evidence="4">Pyrroline-5-carboxylate reductase</fullName>
    </submittedName>
</protein>
<dbReference type="GO" id="GO:0055129">
    <property type="term" value="P:L-proline biosynthetic process"/>
    <property type="evidence" value="ECO:0007669"/>
    <property type="project" value="TreeGrafter"/>
</dbReference>
<dbReference type="PANTHER" id="PTHR11645">
    <property type="entry name" value="PYRROLINE-5-CARBOXYLATE REDUCTASE"/>
    <property type="match status" value="1"/>
</dbReference>
<dbReference type="PANTHER" id="PTHR11645:SF0">
    <property type="entry name" value="PYRROLINE-5-CARBOXYLATE REDUCTASE 3"/>
    <property type="match status" value="1"/>
</dbReference>
<comment type="similarity">
    <text evidence="1">Belongs to the pyrroline-5-carboxylate reductase family.</text>
</comment>
<dbReference type="SUPFAM" id="SSF51735">
    <property type="entry name" value="NAD(P)-binding Rossmann-fold domains"/>
    <property type="match status" value="1"/>
</dbReference>
<organism evidence="4 5">
    <name type="scientific">Rhodobacter aestuarii</name>
    <dbReference type="NCBI Taxonomy" id="453582"/>
    <lineage>
        <taxon>Bacteria</taxon>
        <taxon>Pseudomonadati</taxon>
        <taxon>Pseudomonadota</taxon>
        <taxon>Alphaproteobacteria</taxon>
        <taxon>Rhodobacterales</taxon>
        <taxon>Rhodobacter group</taxon>
        <taxon>Rhodobacter</taxon>
    </lineage>
</organism>
<evidence type="ECO:0000313" key="4">
    <source>
        <dbReference type="EMBL" id="SIT04835.1"/>
    </source>
</evidence>
<evidence type="ECO:0000313" key="5">
    <source>
        <dbReference type="Proteomes" id="UP000186221"/>
    </source>
</evidence>
<dbReference type="Proteomes" id="UP000186221">
    <property type="component" value="Unassembled WGS sequence"/>
</dbReference>
<name>A0A1N7P2F6_9RHOB</name>
<dbReference type="RefSeq" id="WP_076485536.1">
    <property type="nucleotide sequence ID" value="NZ_FTOG01000009.1"/>
</dbReference>
<dbReference type="Gene3D" id="3.40.50.720">
    <property type="entry name" value="NAD(P)-binding Rossmann-like Domain"/>
    <property type="match status" value="1"/>
</dbReference>
<feature type="domain" description="Pyrroline-5-carboxylate reductase catalytic N-terminal" evidence="3">
    <location>
        <begin position="2"/>
        <end position="90"/>
    </location>
</feature>
<evidence type="ECO:0000259" key="3">
    <source>
        <dbReference type="Pfam" id="PF03807"/>
    </source>
</evidence>
<proteinExistence type="inferred from homology"/>
<reference evidence="5" key="1">
    <citation type="submission" date="2017-01" db="EMBL/GenBank/DDBJ databases">
        <authorList>
            <person name="Varghese N."/>
            <person name="Submissions S."/>
        </authorList>
    </citation>
    <scope>NUCLEOTIDE SEQUENCE [LARGE SCALE GENOMIC DNA]</scope>
    <source>
        <strain evidence="5">DSM 19945</strain>
    </source>
</reference>
<keyword evidence="5" id="KW-1185">Reference proteome</keyword>
<accession>A0A1N7P2F6</accession>
<dbReference type="EMBL" id="FTOG01000009">
    <property type="protein sequence ID" value="SIT04835.1"/>
    <property type="molecule type" value="Genomic_DNA"/>
</dbReference>
<dbReference type="GO" id="GO:0004735">
    <property type="term" value="F:pyrroline-5-carboxylate reductase activity"/>
    <property type="evidence" value="ECO:0007669"/>
    <property type="project" value="TreeGrafter"/>
</dbReference>
<dbReference type="InterPro" id="IPR036291">
    <property type="entry name" value="NAD(P)-bd_dom_sf"/>
</dbReference>
<sequence length="241" mass="24890">MRIGVIGTGSIASAVVRALAPEGHEITVSERGRAYSAALAAEFANVTVAANAQVVEAADLILIGLLPEHAEAALGTLTFREGQQVISLMADVPLDQVATLVAPASVKTVMLPYPSLPAGGTPIMVLGETALVETLLGARNTVFALRDRAELGAYLAAQAVLSPATQLVAEAANWLAPHLQDPARGEAFLRMLVSSSLAAGPGAELLASLNTEGGYNQGLRQHMERAGMVTALHEGLDALTR</sequence>
<gene>
    <name evidence="4" type="ORF">SAMN05421580_10912</name>
</gene>
<keyword evidence="2" id="KW-0560">Oxidoreductase</keyword>
<dbReference type="Pfam" id="PF03807">
    <property type="entry name" value="F420_oxidored"/>
    <property type="match status" value="1"/>
</dbReference>
<dbReference type="AlphaFoldDB" id="A0A1N7P2F6"/>